<gene>
    <name evidence="7" type="ORF">JCM31447_19320</name>
</gene>
<dbReference type="InterPro" id="IPR001775">
    <property type="entry name" value="GspD/PilQ"/>
</dbReference>
<keyword evidence="2" id="KW-0732">Signal</keyword>
<dbReference type="InterPro" id="IPR050810">
    <property type="entry name" value="Bact_Secretion_Sys_Channel"/>
</dbReference>
<dbReference type="GO" id="GO:0009306">
    <property type="term" value="P:protein secretion"/>
    <property type="evidence" value="ECO:0007669"/>
    <property type="project" value="InterPro"/>
</dbReference>
<evidence type="ECO:0000256" key="1">
    <source>
        <dbReference type="ARBA" id="ARBA00004370"/>
    </source>
</evidence>
<evidence type="ECO:0000256" key="3">
    <source>
        <dbReference type="ARBA" id="ARBA00023136"/>
    </source>
</evidence>
<organism evidence="7 8">
    <name type="scientific">Fluviispira sanaruensis</name>
    <dbReference type="NCBI Taxonomy" id="2493639"/>
    <lineage>
        <taxon>Bacteria</taxon>
        <taxon>Pseudomonadati</taxon>
        <taxon>Bdellovibrionota</taxon>
        <taxon>Oligoflexia</taxon>
        <taxon>Silvanigrellales</taxon>
        <taxon>Silvanigrellaceae</taxon>
        <taxon>Fluviispira</taxon>
    </lineage>
</organism>
<dbReference type="KEGG" id="sbf:JCM31447_19320"/>
<evidence type="ECO:0000256" key="5">
    <source>
        <dbReference type="SAM" id="Phobius"/>
    </source>
</evidence>
<accession>A0A4P2VLG0</accession>
<evidence type="ECO:0000259" key="6">
    <source>
        <dbReference type="Pfam" id="PF00263"/>
    </source>
</evidence>
<dbReference type="RefSeq" id="WP_172603872.1">
    <property type="nucleotide sequence ID" value="NZ_AP019368.1"/>
</dbReference>
<dbReference type="PANTHER" id="PTHR30332">
    <property type="entry name" value="PROBABLE GENERAL SECRETION PATHWAY PROTEIN D"/>
    <property type="match status" value="1"/>
</dbReference>
<keyword evidence="3 5" id="KW-0472">Membrane</keyword>
<feature type="domain" description="Type II/III secretion system secretin-like" evidence="6">
    <location>
        <begin position="432"/>
        <end position="587"/>
    </location>
</feature>
<dbReference type="GO" id="GO:0015627">
    <property type="term" value="C:type II protein secretion system complex"/>
    <property type="evidence" value="ECO:0007669"/>
    <property type="project" value="TreeGrafter"/>
</dbReference>
<dbReference type="GO" id="GO:0016020">
    <property type="term" value="C:membrane"/>
    <property type="evidence" value="ECO:0007669"/>
    <property type="project" value="UniProtKB-SubCell"/>
</dbReference>
<feature type="transmembrane region" description="Helical" evidence="5">
    <location>
        <begin position="127"/>
        <end position="151"/>
    </location>
</feature>
<proteinExistence type="inferred from homology"/>
<keyword evidence="5" id="KW-0812">Transmembrane</keyword>
<evidence type="ECO:0000313" key="8">
    <source>
        <dbReference type="Proteomes" id="UP000291236"/>
    </source>
</evidence>
<comment type="subcellular location">
    <subcellularLocation>
        <location evidence="1">Membrane</location>
    </subcellularLocation>
</comment>
<evidence type="ECO:0000256" key="4">
    <source>
        <dbReference type="RuleBase" id="RU004003"/>
    </source>
</evidence>
<evidence type="ECO:0000313" key="7">
    <source>
        <dbReference type="EMBL" id="BBH53488.1"/>
    </source>
</evidence>
<evidence type="ECO:0000256" key="2">
    <source>
        <dbReference type="ARBA" id="ARBA00022729"/>
    </source>
</evidence>
<protein>
    <recommendedName>
        <fullName evidence="6">Type II/III secretion system secretin-like domain-containing protein</fullName>
    </recommendedName>
</protein>
<keyword evidence="8" id="KW-1185">Reference proteome</keyword>
<dbReference type="AlphaFoldDB" id="A0A4P2VLG0"/>
<dbReference type="EMBL" id="AP019368">
    <property type="protein sequence ID" value="BBH53488.1"/>
    <property type="molecule type" value="Genomic_DNA"/>
</dbReference>
<dbReference type="Pfam" id="PF00263">
    <property type="entry name" value="Secretin"/>
    <property type="match status" value="1"/>
</dbReference>
<dbReference type="Proteomes" id="UP000291236">
    <property type="component" value="Chromosome"/>
</dbReference>
<reference evidence="7 8" key="1">
    <citation type="submission" date="2018-12" db="EMBL/GenBank/DDBJ databases">
        <title>Rubrispira sanarue gen. nov., sp., nov., a member of the order Silvanigrellales, isolated from a brackish lake in Hamamatsu Japan.</title>
        <authorList>
            <person name="Maejima Y."/>
            <person name="Iino T."/>
            <person name="Muraguchi Y."/>
            <person name="Fukuda K."/>
            <person name="Nojiri H."/>
            <person name="Ohkuma M."/>
            <person name="Moriuchi R."/>
            <person name="Dohra H."/>
            <person name="Kimbara K."/>
            <person name="Shintani M."/>
        </authorList>
    </citation>
    <scope>NUCLEOTIDE SEQUENCE [LARGE SCALE GENOMIC DNA]</scope>
    <source>
        <strain evidence="7 8">RF1110005</strain>
    </source>
</reference>
<name>A0A4P2VLG0_FLUSA</name>
<keyword evidence="5" id="KW-1133">Transmembrane helix</keyword>
<dbReference type="PRINTS" id="PR00811">
    <property type="entry name" value="BCTERIALGSPD"/>
</dbReference>
<comment type="similarity">
    <text evidence="4">Belongs to the bacterial secretin family.</text>
</comment>
<sequence>MIKLHDKFNTFELNLDGFPVKLKSPCGLQAAMTGLLNHLTLPLDEGLLYRKKRIFHTFGMSFSIAIFCLDRHRKLLCKPIIIEKNFIFIVPRKSFYTLEVHPDLITKVSIENIPNGIKIIKNNKAKIIYYLSKMVISILTFIILIISLSAYSAENLNIKLGKTKVIQLFSAPQSIQISDPDVFDIQRIGLTNSIKIIPKQNGQATLSIQYEGGNEKLWQVQVGKNIVEGRYSETTENQNQEHSLPLSYLTTHLKKIAGLKVFIKNGRIILLGKIKKFEDFRSVAKAVGMHGKLFFPTYQISTQIELGVLHSLQSDLKMLGEKSLYIINKGGVFTLTGVPSSPIGKHRAWDYLNALLPNLIDATSHFSGESSVVQINFEFLEVGKKEGIGGGIQSPGMQAPISTSLNFASSLISAPIREPILQIAPLNFLVKALEERSFVRNLAQPVVLSRSGEKASFLAGGEVPIVTAQNSGNSYNSSVSFKPFGIIFNVLPRVQSDGSIWLKLDLEVSDVSQLYASQNIPGFIKRKLNTNIILKDNNLALLSGLVQAKNSKNIEKYPFLGSIPILGELFKSRKFHDEESELWIAVSAIRSDLQAENNEIKNFMNMKAKDFGKNLSGSLLD</sequence>
<dbReference type="PANTHER" id="PTHR30332:SF24">
    <property type="entry name" value="SECRETIN GSPD-RELATED"/>
    <property type="match status" value="1"/>
</dbReference>
<dbReference type="InterPro" id="IPR004846">
    <property type="entry name" value="T2SS/T3SS_dom"/>
</dbReference>